<dbReference type="InterPro" id="IPR036291">
    <property type="entry name" value="NAD(P)-bd_dom_sf"/>
</dbReference>
<dbReference type="PANTHER" id="PTHR42879">
    <property type="entry name" value="3-OXOACYL-(ACYL-CARRIER-PROTEIN) REDUCTASE"/>
    <property type="match status" value="1"/>
</dbReference>
<dbReference type="HOGENOM" id="CLU_010194_1_2_9"/>
<evidence type="ECO:0000313" key="5">
    <source>
        <dbReference type="Proteomes" id="UP000006346"/>
    </source>
</evidence>
<dbReference type="Pfam" id="PF13561">
    <property type="entry name" value="adh_short_C2"/>
    <property type="match status" value="1"/>
</dbReference>
<dbReference type="Gene3D" id="3.40.50.720">
    <property type="entry name" value="NAD(P)-binding Rossmann-like Domain"/>
    <property type="match status" value="1"/>
</dbReference>
<dbReference type="RefSeq" id="WP_014183694.1">
    <property type="nucleotide sequence ID" value="NC_016584.1"/>
</dbReference>
<evidence type="ECO:0000256" key="2">
    <source>
        <dbReference type="ARBA" id="ARBA00023002"/>
    </source>
</evidence>
<reference evidence="4 5" key="2">
    <citation type="journal article" date="2012" name="J. Bacteriol.">
        <title>Complete genome sequences of Desulfosporosinus orientis DSM765T, Desulfosporosinus youngiae DSM17734T, Desulfosporosinus meridiei DSM13257T, and Desulfosporosinus acidiphilus DSM22704T.</title>
        <authorList>
            <person name="Pester M."/>
            <person name="Brambilla E."/>
            <person name="Alazard D."/>
            <person name="Rattei T."/>
            <person name="Weinmaier T."/>
            <person name="Han J."/>
            <person name="Lucas S."/>
            <person name="Lapidus A."/>
            <person name="Cheng J.F."/>
            <person name="Goodwin L."/>
            <person name="Pitluck S."/>
            <person name="Peters L."/>
            <person name="Ovchinnikova G."/>
            <person name="Teshima H."/>
            <person name="Detter J.C."/>
            <person name="Han C.S."/>
            <person name="Tapia R."/>
            <person name="Land M.L."/>
            <person name="Hauser L."/>
            <person name="Kyrpides N.C."/>
            <person name="Ivanova N.N."/>
            <person name="Pagani I."/>
            <person name="Huntmann M."/>
            <person name="Wei C.L."/>
            <person name="Davenport K.W."/>
            <person name="Daligault H."/>
            <person name="Chain P.S."/>
            <person name="Chen A."/>
            <person name="Mavromatis K."/>
            <person name="Markowitz V."/>
            <person name="Szeto E."/>
            <person name="Mikhailova N."/>
            <person name="Pati A."/>
            <person name="Wagner M."/>
            <person name="Woyke T."/>
            <person name="Ollivier B."/>
            <person name="Klenk H.P."/>
            <person name="Spring S."/>
            <person name="Loy A."/>
        </authorList>
    </citation>
    <scope>NUCLEOTIDE SEQUENCE [LARGE SCALE GENOMIC DNA]</scope>
    <source>
        <strain evidence="5">ATCC 19365 / DSM 765 / NCIMB 8382 / VKM B-1628</strain>
    </source>
</reference>
<dbReference type="PANTHER" id="PTHR42879:SF2">
    <property type="entry name" value="3-OXOACYL-[ACYL-CARRIER-PROTEIN] REDUCTASE FABG"/>
    <property type="match status" value="1"/>
</dbReference>
<dbReference type="Proteomes" id="UP000006346">
    <property type="component" value="Chromosome"/>
</dbReference>
<dbReference type="KEGG" id="dor:Desor_1206"/>
<reference evidence="5" key="1">
    <citation type="submission" date="2011-11" db="EMBL/GenBank/DDBJ databases">
        <title>Complete sequence of Desulfosporosinus orientis DSM 765.</title>
        <authorList>
            <person name="Lucas S."/>
            <person name="Han J."/>
            <person name="Lapidus A."/>
            <person name="Cheng J.-F."/>
            <person name="Goodwin L."/>
            <person name="Pitluck S."/>
            <person name="Peters L."/>
            <person name="Ovchinnikova G."/>
            <person name="Teshima H."/>
            <person name="Detter J.C."/>
            <person name="Han C."/>
            <person name="Tapia R."/>
            <person name="Land M."/>
            <person name="Hauser L."/>
            <person name="Kyrpides N."/>
            <person name="Ivanova N."/>
            <person name="Pagani I."/>
            <person name="Pester M."/>
            <person name="Spring S."/>
            <person name="Ollivier B."/>
            <person name="Rattei T."/>
            <person name="Klenk H.-P."/>
            <person name="Wagner M."/>
            <person name="Loy A."/>
            <person name="Woyke T."/>
        </authorList>
    </citation>
    <scope>NUCLEOTIDE SEQUENCE [LARGE SCALE GENOMIC DNA]</scope>
    <source>
        <strain evidence="5">ATCC 19365 / DSM 765 / NCIMB 8382 / VKM B-1628</strain>
    </source>
</reference>
<gene>
    <name evidence="4" type="ordered locus">Desor_1206</name>
</gene>
<dbReference type="AlphaFoldDB" id="G7WCW7"/>
<organism evidence="4 5">
    <name type="scientific">Desulfosporosinus orientis (strain ATCC 19365 / DSM 765 / NCIMB 8382 / VKM B-1628 / Singapore I)</name>
    <name type="common">Desulfotomaculum orientis</name>
    <dbReference type="NCBI Taxonomy" id="768706"/>
    <lineage>
        <taxon>Bacteria</taxon>
        <taxon>Bacillati</taxon>
        <taxon>Bacillota</taxon>
        <taxon>Clostridia</taxon>
        <taxon>Eubacteriales</taxon>
        <taxon>Desulfitobacteriaceae</taxon>
        <taxon>Desulfosporosinus</taxon>
    </lineage>
</organism>
<evidence type="ECO:0000256" key="1">
    <source>
        <dbReference type="ARBA" id="ARBA00006484"/>
    </source>
</evidence>
<proteinExistence type="inferred from homology"/>
<dbReference type="PROSITE" id="PS00061">
    <property type="entry name" value="ADH_SHORT"/>
    <property type="match status" value="1"/>
</dbReference>
<dbReference type="eggNOG" id="COG1028">
    <property type="taxonomic scope" value="Bacteria"/>
</dbReference>
<name>G7WCW7_DESOD</name>
<keyword evidence="3" id="KW-0753">Steroid metabolism</keyword>
<dbReference type="PRINTS" id="PR00080">
    <property type="entry name" value="SDRFAMILY"/>
</dbReference>
<dbReference type="SUPFAM" id="SSF51735">
    <property type="entry name" value="NAD(P)-binding Rossmann-fold domains"/>
    <property type="match status" value="1"/>
</dbReference>
<keyword evidence="2" id="KW-0560">Oxidoreductase</keyword>
<dbReference type="EMBL" id="CP003108">
    <property type="protein sequence ID" value="AET66873.1"/>
    <property type="molecule type" value="Genomic_DNA"/>
</dbReference>
<dbReference type="GO" id="GO:0016491">
    <property type="term" value="F:oxidoreductase activity"/>
    <property type="evidence" value="ECO:0007669"/>
    <property type="project" value="UniProtKB-KW"/>
</dbReference>
<dbReference type="InterPro" id="IPR002347">
    <property type="entry name" value="SDR_fam"/>
</dbReference>
<protein>
    <recommendedName>
        <fullName evidence="6">2-hydroxycyclohexanecarboxyl-CoA dehydrogenase</fullName>
    </recommendedName>
</protein>
<dbReference type="InterPro" id="IPR020904">
    <property type="entry name" value="Sc_DH/Rdtase_CS"/>
</dbReference>
<dbReference type="STRING" id="768706.Desor_1206"/>
<accession>G7WCW7</accession>
<evidence type="ECO:0000256" key="3">
    <source>
        <dbReference type="ARBA" id="ARBA00023221"/>
    </source>
</evidence>
<dbReference type="FunFam" id="3.40.50.720:FF:000084">
    <property type="entry name" value="Short-chain dehydrogenase reductase"/>
    <property type="match status" value="1"/>
</dbReference>
<comment type="similarity">
    <text evidence="1">Belongs to the short-chain dehydrogenases/reductases (SDR) family.</text>
</comment>
<keyword evidence="5" id="KW-1185">Reference proteome</keyword>
<sequence length="248" mass="26400">MRLDGKNIIVTGAGSGIGKAIALMCASYGADVSAADLNSEALKLTQVEIEKLGRKCMAVTTDVTNFESVTAMVKQTQDSLGQIDTLINCVGWDIIEPFWKNPIEYWDKVIDINYKSVVYCSRAVLDGMMENKAGKIINISSDAGRGGSSGETVYAGAKGGVIAFTKSLAREVARYNILVNCVCPGPTNTPLYQGQPEKMRQALEKAIPLKRVAEPEEVAGAAVFFASDLASFITGQIISVSGGLTLYG</sequence>
<dbReference type="GO" id="GO:0008206">
    <property type="term" value="P:bile acid metabolic process"/>
    <property type="evidence" value="ECO:0007669"/>
    <property type="project" value="UniProtKB-ARBA"/>
</dbReference>
<dbReference type="InterPro" id="IPR050259">
    <property type="entry name" value="SDR"/>
</dbReference>
<evidence type="ECO:0000313" key="4">
    <source>
        <dbReference type="EMBL" id="AET66873.1"/>
    </source>
</evidence>
<dbReference type="OrthoDB" id="9803333at2"/>
<dbReference type="NCBIfam" id="NF005559">
    <property type="entry name" value="PRK07231.1"/>
    <property type="match status" value="1"/>
</dbReference>
<keyword evidence="3" id="KW-0443">Lipid metabolism</keyword>
<evidence type="ECO:0008006" key="6">
    <source>
        <dbReference type="Google" id="ProtNLM"/>
    </source>
</evidence>
<dbReference type="PRINTS" id="PR00081">
    <property type="entry name" value="GDHRDH"/>
</dbReference>
<dbReference type="PATRIC" id="fig|768706.3.peg.1188"/>